<evidence type="ECO:0000256" key="8">
    <source>
        <dbReference type="ARBA" id="ARBA00022909"/>
    </source>
</evidence>
<evidence type="ECO:0000256" key="5">
    <source>
        <dbReference type="ARBA" id="ARBA00022533"/>
    </source>
</evidence>
<feature type="compositionally biased region" description="Polar residues" evidence="12">
    <location>
        <begin position="79"/>
        <end position="88"/>
    </location>
</feature>
<dbReference type="EMBL" id="CAVMBE010000005">
    <property type="protein sequence ID" value="CAK3838813.1"/>
    <property type="molecule type" value="Genomic_DNA"/>
</dbReference>
<dbReference type="InterPro" id="IPR001474">
    <property type="entry name" value="GTP_CycHdrlase_I"/>
</dbReference>
<dbReference type="CDD" id="cd00642">
    <property type="entry name" value="GTP_cyclohydro1"/>
    <property type="match status" value="1"/>
</dbReference>
<name>A0AAI9E7Z2_9PEZI</name>
<dbReference type="GO" id="GO:0005525">
    <property type="term" value="F:GTP binding"/>
    <property type="evidence" value="ECO:0007669"/>
    <property type="project" value="UniProtKB-KW"/>
</dbReference>
<evidence type="ECO:0000313" key="14">
    <source>
        <dbReference type="EMBL" id="CAK3838813.1"/>
    </source>
</evidence>
<comment type="similarity">
    <text evidence="2">Belongs to the GTP cyclohydrolase I family.</text>
</comment>
<evidence type="ECO:0000256" key="10">
    <source>
        <dbReference type="ARBA" id="ARBA00030854"/>
    </source>
</evidence>
<dbReference type="AlphaFoldDB" id="A0AAI9E7Z2"/>
<dbReference type="HAMAP" id="MF_00223">
    <property type="entry name" value="FolE"/>
    <property type="match status" value="1"/>
</dbReference>
<dbReference type="GO" id="GO:0006729">
    <property type="term" value="P:tetrahydrobiopterin biosynthetic process"/>
    <property type="evidence" value="ECO:0007669"/>
    <property type="project" value="TreeGrafter"/>
</dbReference>
<evidence type="ECO:0000256" key="6">
    <source>
        <dbReference type="ARBA" id="ARBA00022741"/>
    </source>
</evidence>
<dbReference type="InterPro" id="IPR020602">
    <property type="entry name" value="GTP_CycHdrlase_I_dom"/>
</dbReference>
<dbReference type="FunFam" id="3.30.1130.10:FF:000012">
    <property type="entry name" value="GTP cyclohydrolase 1"/>
    <property type="match status" value="1"/>
</dbReference>
<keyword evidence="15" id="KW-1185">Reference proteome</keyword>
<dbReference type="PANTHER" id="PTHR11109:SF7">
    <property type="entry name" value="GTP CYCLOHYDROLASE 1"/>
    <property type="match status" value="1"/>
</dbReference>
<evidence type="ECO:0000256" key="2">
    <source>
        <dbReference type="ARBA" id="ARBA00008085"/>
    </source>
</evidence>
<dbReference type="GO" id="GO:0046654">
    <property type="term" value="P:tetrahydrofolate biosynthetic process"/>
    <property type="evidence" value="ECO:0007669"/>
    <property type="project" value="InterPro"/>
</dbReference>
<dbReference type="GO" id="GO:0008270">
    <property type="term" value="F:zinc ion binding"/>
    <property type="evidence" value="ECO:0007669"/>
    <property type="project" value="TreeGrafter"/>
</dbReference>
<accession>A0AAI9E7Z2</accession>
<evidence type="ECO:0000256" key="9">
    <source>
        <dbReference type="ARBA" id="ARBA00023134"/>
    </source>
</evidence>
<protein>
    <recommendedName>
        <fullName evidence="4">GTP cyclohydrolase 1</fullName>
        <ecNumber evidence="3">3.5.4.16</ecNumber>
    </recommendedName>
    <alternativeName>
        <fullName evidence="10">GTP cyclohydrolase I</fullName>
    </alternativeName>
</protein>
<dbReference type="EC" id="3.5.4.16" evidence="3"/>
<dbReference type="PROSITE" id="PS00860">
    <property type="entry name" value="GTP_CYCLOHYDROL_1_2"/>
    <property type="match status" value="1"/>
</dbReference>
<dbReference type="NCBIfam" id="TIGR00063">
    <property type="entry name" value="folE"/>
    <property type="match status" value="1"/>
</dbReference>
<keyword evidence="6" id="KW-0547">Nucleotide-binding</keyword>
<evidence type="ECO:0000256" key="12">
    <source>
        <dbReference type="SAM" id="MobiDB-lite"/>
    </source>
</evidence>
<dbReference type="Proteomes" id="UP001296104">
    <property type="component" value="Unassembled WGS sequence"/>
</dbReference>
<dbReference type="SUPFAM" id="SSF55620">
    <property type="entry name" value="Tetrahydrobiopterin biosynthesis enzymes-like"/>
    <property type="match status" value="1"/>
</dbReference>
<reference evidence="14" key="1">
    <citation type="submission" date="2023-11" db="EMBL/GenBank/DDBJ databases">
        <authorList>
            <person name="Alioto T."/>
            <person name="Alioto T."/>
            <person name="Gomez Garrido J."/>
        </authorList>
    </citation>
    <scope>NUCLEOTIDE SEQUENCE</scope>
</reference>
<dbReference type="PANTHER" id="PTHR11109">
    <property type="entry name" value="GTP CYCLOHYDROLASE I"/>
    <property type="match status" value="1"/>
</dbReference>
<dbReference type="Pfam" id="PF01227">
    <property type="entry name" value="GTP_cyclohydroI"/>
    <property type="match status" value="1"/>
</dbReference>
<comment type="pathway">
    <text evidence="1">Cofactor biosynthesis; 7,8-dihydroneopterin triphosphate biosynthesis; 7,8-dihydroneopterin triphosphate from GTP: step 1/1.</text>
</comment>
<dbReference type="InterPro" id="IPR018234">
    <property type="entry name" value="GTP_CycHdrlase_I_CS"/>
</dbReference>
<dbReference type="GO" id="GO:0046656">
    <property type="term" value="P:folic acid biosynthetic process"/>
    <property type="evidence" value="ECO:0007669"/>
    <property type="project" value="UniProtKB-KW"/>
</dbReference>
<comment type="function">
    <text evidence="11">GTP cyclohydrolase 1 is the first enzyme in the biosynthetic pathway leading to folic acid.</text>
</comment>
<dbReference type="InterPro" id="IPR043133">
    <property type="entry name" value="GTP-CH-I_C/QueF"/>
</dbReference>
<dbReference type="NCBIfam" id="NF006825">
    <property type="entry name" value="PRK09347.1-2"/>
    <property type="match status" value="1"/>
</dbReference>
<evidence type="ECO:0000313" key="15">
    <source>
        <dbReference type="Proteomes" id="UP001296104"/>
    </source>
</evidence>
<dbReference type="GO" id="GO:0005737">
    <property type="term" value="C:cytoplasm"/>
    <property type="evidence" value="ECO:0007669"/>
    <property type="project" value="TreeGrafter"/>
</dbReference>
<feature type="domain" description="GTP cyclohydrolase I" evidence="13">
    <location>
        <begin position="125"/>
        <end position="300"/>
    </location>
</feature>
<organism evidence="14 15">
    <name type="scientific">Lecanosticta acicola</name>
    <dbReference type="NCBI Taxonomy" id="111012"/>
    <lineage>
        <taxon>Eukaryota</taxon>
        <taxon>Fungi</taxon>
        <taxon>Dikarya</taxon>
        <taxon>Ascomycota</taxon>
        <taxon>Pezizomycotina</taxon>
        <taxon>Dothideomycetes</taxon>
        <taxon>Dothideomycetidae</taxon>
        <taxon>Mycosphaerellales</taxon>
        <taxon>Mycosphaerellaceae</taxon>
        <taxon>Lecanosticta</taxon>
    </lineage>
</organism>
<keyword evidence="8" id="KW-0289">Folate biosynthesis</keyword>
<evidence type="ECO:0000259" key="13">
    <source>
        <dbReference type="Pfam" id="PF01227"/>
    </source>
</evidence>
<dbReference type="InterPro" id="IPR043134">
    <property type="entry name" value="GTP-CH-I_N"/>
</dbReference>
<comment type="caution">
    <text evidence="14">The sequence shown here is derived from an EMBL/GenBank/DDBJ whole genome shotgun (WGS) entry which is preliminary data.</text>
</comment>
<evidence type="ECO:0000256" key="3">
    <source>
        <dbReference type="ARBA" id="ARBA00012715"/>
    </source>
</evidence>
<evidence type="ECO:0000256" key="11">
    <source>
        <dbReference type="ARBA" id="ARBA00055676"/>
    </source>
</evidence>
<keyword evidence="7" id="KW-0378">Hydrolase</keyword>
<dbReference type="NCBIfam" id="NF006826">
    <property type="entry name" value="PRK09347.1-3"/>
    <property type="match status" value="1"/>
</dbReference>
<dbReference type="GO" id="GO:0003934">
    <property type="term" value="F:GTP cyclohydrolase I activity"/>
    <property type="evidence" value="ECO:0007669"/>
    <property type="project" value="UniProtKB-EC"/>
</dbReference>
<proteinExistence type="inferred from homology"/>
<evidence type="ECO:0000256" key="7">
    <source>
        <dbReference type="ARBA" id="ARBA00022801"/>
    </source>
</evidence>
<dbReference type="PROSITE" id="PS00859">
    <property type="entry name" value="GTP_CYCLOHYDROL_1_1"/>
    <property type="match status" value="1"/>
</dbReference>
<evidence type="ECO:0000256" key="4">
    <source>
        <dbReference type="ARBA" id="ARBA00017272"/>
    </source>
</evidence>
<keyword evidence="5" id="KW-0021">Allosteric enzyme</keyword>
<keyword evidence="9" id="KW-0342">GTP-binding</keyword>
<evidence type="ECO:0000256" key="1">
    <source>
        <dbReference type="ARBA" id="ARBA00005080"/>
    </source>
</evidence>
<dbReference type="FunFam" id="1.10.286.10:FF:000003">
    <property type="entry name" value="GTP cyclohydrolase 1"/>
    <property type="match status" value="1"/>
</dbReference>
<feature type="region of interest" description="Disordered" evidence="12">
    <location>
        <begin position="1"/>
        <end position="93"/>
    </location>
</feature>
<gene>
    <name evidence="14" type="ORF">LECACI_7A001463</name>
</gene>
<feature type="compositionally biased region" description="Basic and acidic residues" evidence="12">
    <location>
        <begin position="58"/>
        <end position="68"/>
    </location>
</feature>
<sequence length="307" mass="34186">MASIRSSLGPRKQPLDIEEIEYDPPQQAAAAHKTDISPQKKVPAKQYEEVGDEDLEDIEMRVAARGDADEAPPTPAATSRSESPSTIGSRVDFEGLSWPSVGALGRLHERERPEEAAARLQKLSGAVRTILECIGEDPDREGLHGTPERYAKALMYFTKGYEENLRDIVNGAIFNEDHDELVMVKDIEVHSLCEHHLVPFTGKIHVGYIPSRRVIGLSKIARIAEMFSRRLQVQERLTKQVATALSEVLKPQGVAVVMESTHMCMVMRGVQKTGSSTTTSCMLGAMRRRAKTREEFLNLLNMNGLRR</sequence>
<dbReference type="Gene3D" id="1.10.286.10">
    <property type="match status" value="1"/>
</dbReference>
<dbReference type="Gene3D" id="3.30.1130.10">
    <property type="match status" value="1"/>
</dbReference>